<dbReference type="InterPro" id="IPR039881">
    <property type="entry name" value="PCIF1-like"/>
</dbReference>
<protein>
    <submittedName>
        <fullName evidence="1">Uncharacterized protein</fullName>
    </submittedName>
</protein>
<evidence type="ECO:0000313" key="1">
    <source>
        <dbReference type="EMBL" id="GIY13640.1"/>
    </source>
</evidence>
<dbReference type="PANTHER" id="PTHR21727:SF0">
    <property type="entry name" value="MRNA (2'-O-METHYLADENOSINE-N(6)-)-METHYLTRANSFERASE"/>
    <property type="match status" value="1"/>
</dbReference>
<evidence type="ECO:0000313" key="2">
    <source>
        <dbReference type="Proteomes" id="UP001054945"/>
    </source>
</evidence>
<organism evidence="1 2">
    <name type="scientific">Caerostris extrusa</name>
    <name type="common">Bark spider</name>
    <name type="synonym">Caerostris bankana</name>
    <dbReference type="NCBI Taxonomy" id="172846"/>
    <lineage>
        <taxon>Eukaryota</taxon>
        <taxon>Metazoa</taxon>
        <taxon>Ecdysozoa</taxon>
        <taxon>Arthropoda</taxon>
        <taxon>Chelicerata</taxon>
        <taxon>Arachnida</taxon>
        <taxon>Araneae</taxon>
        <taxon>Araneomorphae</taxon>
        <taxon>Entelegynae</taxon>
        <taxon>Araneoidea</taxon>
        <taxon>Araneidae</taxon>
        <taxon>Caerostris</taxon>
    </lineage>
</organism>
<proteinExistence type="predicted"/>
<dbReference type="PANTHER" id="PTHR21727">
    <property type="entry name" value="PHOSPHORYLATED CTD INTERACTING FACTOR 1"/>
    <property type="match status" value="1"/>
</dbReference>
<sequence length="151" mass="17582">MIESRNISPEKRKIVKWNAEDAFQWIRQTLNATFEDYLARLAYIKQQCQPHLVEAAKDSIEAICVKIYNLSCDYAKKIHDKHWAILKQHGIEELTCPIQVSVHKKVYCYPVQFAITSPHLPPIQLLTEKEHTILRFKGDAVRISTVFFSKS</sequence>
<dbReference type="Proteomes" id="UP001054945">
    <property type="component" value="Unassembled WGS sequence"/>
</dbReference>
<dbReference type="GO" id="GO:0099122">
    <property type="term" value="F:RNA polymerase II C-terminal domain binding"/>
    <property type="evidence" value="ECO:0007669"/>
    <property type="project" value="InterPro"/>
</dbReference>
<name>A0AAV4QZW2_CAEEX</name>
<dbReference type="EMBL" id="BPLR01006970">
    <property type="protein sequence ID" value="GIY13640.1"/>
    <property type="molecule type" value="Genomic_DNA"/>
</dbReference>
<reference evidence="1 2" key="1">
    <citation type="submission" date="2021-06" db="EMBL/GenBank/DDBJ databases">
        <title>Caerostris extrusa draft genome.</title>
        <authorList>
            <person name="Kono N."/>
            <person name="Arakawa K."/>
        </authorList>
    </citation>
    <scope>NUCLEOTIDE SEQUENCE [LARGE SCALE GENOMIC DNA]</scope>
</reference>
<gene>
    <name evidence="1" type="primary">PCIF1</name>
    <name evidence="1" type="ORF">CEXT_754121</name>
</gene>
<dbReference type="GO" id="GO:0016422">
    <property type="term" value="F:mRNA (2'-O-methyladenosine-N6-)-methyltransferase activity"/>
    <property type="evidence" value="ECO:0007669"/>
    <property type="project" value="InterPro"/>
</dbReference>
<keyword evidence="2" id="KW-1185">Reference proteome</keyword>
<accession>A0AAV4QZW2</accession>
<dbReference type="GO" id="GO:0005634">
    <property type="term" value="C:nucleus"/>
    <property type="evidence" value="ECO:0007669"/>
    <property type="project" value="TreeGrafter"/>
</dbReference>
<feature type="non-terminal residue" evidence="1">
    <location>
        <position position="151"/>
    </location>
</feature>
<dbReference type="AlphaFoldDB" id="A0AAV4QZW2"/>
<comment type="caution">
    <text evidence="1">The sequence shown here is derived from an EMBL/GenBank/DDBJ whole genome shotgun (WGS) entry which is preliminary data.</text>
</comment>